<feature type="non-terminal residue" evidence="3">
    <location>
        <position position="166"/>
    </location>
</feature>
<gene>
    <name evidence="3" type="ORF">EDD18DRAFT_1040080</name>
</gene>
<dbReference type="InterPro" id="IPR011600">
    <property type="entry name" value="Pept_C14_caspase"/>
</dbReference>
<evidence type="ECO:0000259" key="2">
    <source>
        <dbReference type="Pfam" id="PF00656"/>
    </source>
</evidence>
<comment type="caution">
    <text evidence="3">The sequence shown here is derived from an EMBL/GenBank/DDBJ whole genome shotgun (WGS) entry which is preliminary data.</text>
</comment>
<organism evidence="3 4">
    <name type="scientific">Armillaria luteobubalina</name>
    <dbReference type="NCBI Taxonomy" id="153913"/>
    <lineage>
        <taxon>Eukaryota</taxon>
        <taxon>Fungi</taxon>
        <taxon>Dikarya</taxon>
        <taxon>Basidiomycota</taxon>
        <taxon>Agaricomycotina</taxon>
        <taxon>Agaricomycetes</taxon>
        <taxon>Agaricomycetidae</taxon>
        <taxon>Agaricales</taxon>
        <taxon>Marasmiineae</taxon>
        <taxon>Physalacriaceae</taxon>
        <taxon>Armillaria</taxon>
    </lineage>
</organism>
<dbReference type="GO" id="GO:0004197">
    <property type="term" value="F:cysteine-type endopeptidase activity"/>
    <property type="evidence" value="ECO:0007669"/>
    <property type="project" value="InterPro"/>
</dbReference>
<dbReference type="AlphaFoldDB" id="A0AA39USP8"/>
<evidence type="ECO:0000313" key="4">
    <source>
        <dbReference type="Proteomes" id="UP001175228"/>
    </source>
</evidence>
<name>A0AA39USP8_9AGAR</name>
<dbReference type="PANTHER" id="PTHR48104">
    <property type="entry name" value="METACASPASE-4"/>
    <property type="match status" value="1"/>
</dbReference>
<dbReference type="PANTHER" id="PTHR48104:SF30">
    <property type="entry name" value="METACASPASE-1"/>
    <property type="match status" value="1"/>
</dbReference>
<feature type="non-terminal residue" evidence="3">
    <location>
        <position position="1"/>
    </location>
</feature>
<protein>
    <recommendedName>
        <fullName evidence="2">Peptidase C14 caspase domain-containing protein</fullName>
    </recommendedName>
</protein>
<reference evidence="3" key="1">
    <citation type="submission" date="2023-06" db="EMBL/GenBank/DDBJ databases">
        <authorList>
            <consortium name="Lawrence Berkeley National Laboratory"/>
            <person name="Ahrendt S."/>
            <person name="Sahu N."/>
            <person name="Indic B."/>
            <person name="Wong-Bajracharya J."/>
            <person name="Merenyi Z."/>
            <person name="Ke H.-M."/>
            <person name="Monk M."/>
            <person name="Kocsube S."/>
            <person name="Drula E."/>
            <person name="Lipzen A."/>
            <person name="Balint B."/>
            <person name="Henrissat B."/>
            <person name="Andreopoulos B."/>
            <person name="Martin F.M."/>
            <person name="Harder C.B."/>
            <person name="Rigling D."/>
            <person name="Ford K.L."/>
            <person name="Foster G.D."/>
            <person name="Pangilinan J."/>
            <person name="Papanicolaou A."/>
            <person name="Barry K."/>
            <person name="LaButti K."/>
            <person name="Viragh M."/>
            <person name="Koriabine M."/>
            <person name="Yan M."/>
            <person name="Riley R."/>
            <person name="Champramary S."/>
            <person name="Plett K.L."/>
            <person name="Tsai I.J."/>
            <person name="Slot J."/>
            <person name="Sipos G."/>
            <person name="Plett J."/>
            <person name="Nagy L.G."/>
            <person name="Grigoriev I.V."/>
        </authorList>
    </citation>
    <scope>NUCLEOTIDE SEQUENCE</scope>
    <source>
        <strain evidence="3">HWK02</strain>
    </source>
</reference>
<dbReference type="GO" id="GO:0005737">
    <property type="term" value="C:cytoplasm"/>
    <property type="evidence" value="ECO:0007669"/>
    <property type="project" value="TreeGrafter"/>
</dbReference>
<dbReference type="Proteomes" id="UP001175228">
    <property type="component" value="Unassembled WGS sequence"/>
</dbReference>
<keyword evidence="4" id="KW-1185">Reference proteome</keyword>
<accession>A0AA39USP8</accession>
<sequence>AILIDINDYESNSLNGCAKDTKAMEKYLLDDLHVPKEHIQLLLGPKESASSHNAIYPSHNNIISALFSIIANNKIMYGDNIVIYFSGHGSYYFPSEDDNKDLLDLIRLGAIEAICPIDRDKCDSKGLPIPDISNCKLNFILSLIAKEKGYHITAIFDCCHAGGVSR</sequence>
<dbReference type="InterPro" id="IPR050452">
    <property type="entry name" value="Metacaspase"/>
</dbReference>
<proteinExistence type="inferred from homology"/>
<dbReference type="Gene3D" id="3.40.50.1460">
    <property type="match status" value="1"/>
</dbReference>
<comment type="similarity">
    <text evidence="1">Belongs to the peptidase C14B family.</text>
</comment>
<feature type="domain" description="Peptidase C14 caspase" evidence="2">
    <location>
        <begin position="1"/>
        <end position="163"/>
    </location>
</feature>
<dbReference type="EMBL" id="JAUEPU010000006">
    <property type="protein sequence ID" value="KAK0501478.1"/>
    <property type="molecule type" value="Genomic_DNA"/>
</dbReference>
<evidence type="ECO:0000313" key="3">
    <source>
        <dbReference type="EMBL" id="KAK0501478.1"/>
    </source>
</evidence>
<dbReference type="Pfam" id="PF00656">
    <property type="entry name" value="Peptidase_C14"/>
    <property type="match status" value="1"/>
</dbReference>
<dbReference type="GO" id="GO:0006508">
    <property type="term" value="P:proteolysis"/>
    <property type="evidence" value="ECO:0007669"/>
    <property type="project" value="InterPro"/>
</dbReference>
<evidence type="ECO:0000256" key="1">
    <source>
        <dbReference type="ARBA" id="ARBA00009005"/>
    </source>
</evidence>